<dbReference type="SUPFAM" id="SSF57938">
    <property type="entry name" value="DnaJ/Hsp40 cysteine-rich domain"/>
    <property type="match status" value="1"/>
</dbReference>
<evidence type="ECO:0000256" key="1">
    <source>
        <dbReference type="SAM" id="MobiDB-lite"/>
    </source>
</evidence>
<dbReference type="EMBL" id="BSSD01000011">
    <property type="protein sequence ID" value="GLW95070.1"/>
    <property type="molecule type" value="Genomic_DNA"/>
</dbReference>
<gene>
    <name evidence="2" type="ORF">Aglo03_58860</name>
</gene>
<evidence type="ECO:0000313" key="3">
    <source>
        <dbReference type="Proteomes" id="UP001165042"/>
    </source>
</evidence>
<dbReference type="AlphaFoldDB" id="A0A9W6QS08"/>
<protein>
    <submittedName>
        <fullName evidence="2">Uncharacterized protein</fullName>
    </submittedName>
</protein>
<dbReference type="Gene3D" id="6.20.20.10">
    <property type="match status" value="1"/>
</dbReference>
<comment type="caution">
    <text evidence="2">The sequence shown here is derived from an EMBL/GenBank/DDBJ whole genome shotgun (WGS) entry which is preliminary data.</text>
</comment>
<feature type="region of interest" description="Disordered" evidence="1">
    <location>
        <begin position="1"/>
        <end position="22"/>
    </location>
</feature>
<keyword evidence="3" id="KW-1185">Reference proteome</keyword>
<organism evidence="2 3">
    <name type="scientific">Actinokineospora globicatena</name>
    <dbReference type="NCBI Taxonomy" id="103729"/>
    <lineage>
        <taxon>Bacteria</taxon>
        <taxon>Bacillati</taxon>
        <taxon>Actinomycetota</taxon>
        <taxon>Actinomycetes</taxon>
        <taxon>Pseudonocardiales</taxon>
        <taxon>Pseudonocardiaceae</taxon>
        <taxon>Actinokineospora</taxon>
    </lineage>
</organism>
<reference evidence="2" key="1">
    <citation type="submission" date="2023-02" db="EMBL/GenBank/DDBJ databases">
        <title>Actinokineospora globicatena NBRC 15670.</title>
        <authorList>
            <person name="Ichikawa N."/>
            <person name="Sato H."/>
            <person name="Tonouchi N."/>
        </authorList>
    </citation>
    <scope>NUCLEOTIDE SEQUENCE</scope>
    <source>
        <strain evidence="2">NBRC 15670</strain>
    </source>
</reference>
<accession>A0A9W6QS08</accession>
<dbReference type="InterPro" id="IPR036410">
    <property type="entry name" value="HSP_DnaJ_Cys-rich_dom_sf"/>
</dbReference>
<name>A0A9W6QS08_9PSEU</name>
<dbReference type="Proteomes" id="UP001165042">
    <property type="component" value="Unassembled WGS sequence"/>
</dbReference>
<evidence type="ECO:0000313" key="2">
    <source>
        <dbReference type="EMBL" id="GLW95070.1"/>
    </source>
</evidence>
<sequence>MTMRTHARNTMTMHGQPRLPVRTGECPECLGSGLAPNRKDFCPRCGGIGQVPRAA</sequence>
<proteinExistence type="predicted"/>